<sequence>MSPYQSDNDDDEEDDQPTKKFIPSWCSSAAYKATGTLVCLFLLCSIANQRKLVNSIECASATSLREKISLIDIKAKIGPLTSDEVMTRAMSVKELANLEYSKAKDLRKKSKSKWALEGDKNSRFFHGIINNNMNHSRINGLNIQGSWVTDPTCIKNHILHSFELKFKKDKGRASRTTSSSKSLRWDFIGGDILSFVKEFETTSSIPRGCNSSFFTLVPKVEDPIVIEVGVDKVHVSHLQFVDDALILGDWSKPSNENLYRILTCLHIASGFKVNFSKSSSLAPWRFLIEDNALWCKVIRSIHGSQGGLHDASLIRSKSGPWYRIGKLNEDLLNDYGINLPLIFEKEIGNGESTHFWLDNWLGGPTLKETFPHIFWLDNQPNCLVCDRVPDNNGLRNENTLSPNTPVYSSNILPINLRFNWAWTRPIRSNMEHAAIMDISNMVANLVLSPSCDIWECVIDDTRSFSVKGLRTHITNTAISLDQNHPRWNKTVDDAPGLKALRVPNQNLLITRRTVDDEVAPWLLTFKVPGKPAAKKAPRPAVGKKADVPSQNKNVREDVDRAEMIIESRLRSLIPQTDLLVTWHLAQSESHNATTLKPLFLFEN</sequence>
<feature type="region of interest" description="Disordered" evidence="1">
    <location>
        <begin position="533"/>
        <end position="552"/>
    </location>
</feature>
<reference evidence="2" key="2">
    <citation type="submission" date="2022-01" db="EMBL/GenBank/DDBJ databases">
        <authorList>
            <person name="Yamashiro T."/>
            <person name="Shiraishi A."/>
            <person name="Satake H."/>
            <person name="Nakayama K."/>
        </authorList>
    </citation>
    <scope>NUCLEOTIDE SEQUENCE</scope>
</reference>
<name>A0ABQ5CJI8_9ASTR</name>
<evidence type="ECO:0000313" key="2">
    <source>
        <dbReference type="EMBL" id="GJT27240.1"/>
    </source>
</evidence>
<dbReference type="Proteomes" id="UP001151760">
    <property type="component" value="Unassembled WGS sequence"/>
</dbReference>
<gene>
    <name evidence="2" type="ORF">Tco_0907515</name>
</gene>
<comment type="caution">
    <text evidence="2">The sequence shown here is derived from an EMBL/GenBank/DDBJ whole genome shotgun (WGS) entry which is preliminary data.</text>
</comment>
<dbReference type="EMBL" id="BQNB010014360">
    <property type="protein sequence ID" value="GJT27240.1"/>
    <property type="molecule type" value="Genomic_DNA"/>
</dbReference>
<evidence type="ECO:0000256" key="1">
    <source>
        <dbReference type="SAM" id="MobiDB-lite"/>
    </source>
</evidence>
<accession>A0ABQ5CJI8</accession>
<dbReference type="PANTHER" id="PTHR36617">
    <property type="entry name" value="PROTEIN, PUTATIVE-RELATED"/>
    <property type="match status" value="1"/>
</dbReference>
<organism evidence="2 3">
    <name type="scientific">Tanacetum coccineum</name>
    <dbReference type="NCBI Taxonomy" id="301880"/>
    <lineage>
        <taxon>Eukaryota</taxon>
        <taxon>Viridiplantae</taxon>
        <taxon>Streptophyta</taxon>
        <taxon>Embryophyta</taxon>
        <taxon>Tracheophyta</taxon>
        <taxon>Spermatophyta</taxon>
        <taxon>Magnoliopsida</taxon>
        <taxon>eudicotyledons</taxon>
        <taxon>Gunneridae</taxon>
        <taxon>Pentapetalae</taxon>
        <taxon>asterids</taxon>
        <taxon>campanulids</taxon>
        <taxon>Asterales</taxon>
        <taxon>Asteraceae</taxon>
        <taxon>Asteroideae</taxon>
        <taxon>Anthemideae</taxon>
        <taxon>Anthemidinae</taxon>
        <taxon>Tanacetum</taxon>
    </lineage>
</organism>
<protein>
    <submittedName>
        <fullName evidence="2">Uncharacterized protein</fullName>
    </submittedName>
</protein>
<dbReference type="PANTHER" id="PTHR36617:SF5">
    <property type="entry name" value="OS05G0421675 PROTEIN"/>
    <property type="match status" value="1"/>
</dbReference>
<reference evidence="2" key="1">
    <citation type="journal article" date="2022" name="Int. J. Mol. Sci.">
        <title>Draft Genome of Tanacetum Coccineum: Genomic Comparison of Closely Related Tanacetum-Family Plants.</title>
        <authorList>
            <person name="Yamashiro T."/>
            <person name="Shiraishi A."/>
            <person name="Nakayama K."/>
            <person name="Satake H."/>
        </authorList>
    </citation>
    <scope>NUCLEOTIDE SEQUENCE</scope>
</reference>
<evidence type="ECO:0000313" key="3">
    <source>
        <dbReference type="Proteomes" id="UP001151760"/>
    </source>
</evidence>
<proteinExistence type="predicted"/>
<keyword evidence="3" id="KW-1185">Reference proteome</keyword>